<sequence>MDGGGLRQMRVRVKGRGVRGRGVHVREAGQRVQPVLNKNTVASIVRSFQQENRGKIFSAEQEAAVVNMVVANNAIRLREIREAVVADQGIFRNINNVRLTTIDRILRRNHMAMKQLYRVPFQRKSDVVKGARCQYVEQSEEMWKEPHWVQGTYNPECLITFLNALHERLIPPEERGLLRPGMPLFVIIQDNVAFHHSRLVNECISSYCFQVTGSSRVACFTEQEPY</sequence>
<organism evidence="1 2">
    <name type="scientific">Cirrhinus molitorella</name>
    <name type="common">mud carp</name>
    <dbReference type="NCBI Taxonomy" id="172907"/>
    <lineage>
        <taxon>Eukaryota</taxon>
        <taxon>Metazoa</taxon>
        <taxon>Chordata</taxon>
        <taxon>Craniata</taxon>
        <taxon>Vertebrata</taxon>
        <taxon>Euteleostomi</taxon>
        <taxon>Actinopterygii</taxon>
        <taxon>Neopterygii</taxon>
        <taxon>Teleostei</taxon>
        <taxon>Ostariophysi</taxon>
        <taxon>Cypriniformes</taxon>
        <taxon>Cyprinidae</taxon>
        <taxon>Labeoninae</taxon>
        <taxon>Labeonini</taxon>
        <taxon>Cirrhinus</taxon>
    </lineage>
</organism>
<accession>A0ABR3LYR9</accession>
<evidence type="ECO:0000313" key="1">
    <source>
        <dbReference type="EMBL" id="KAL1258034.1"/>
    </source>
</evidence>
<protein>
    <recommendedName>
        <fullName evidence="3">Tc1-like transposase DDE domain-containing protein</fullName>
    </recommendedName>
</protein>
<comment type="caution">
    <text evidence="1">The sequence shown here is derived from an EMBL/GenBank/DDBJ whole genome shotgun (WGS) entry which is preliminary data.</text>
</comment>
<gene>
    <name evidence="1" type="ORF">QQF64_011278</name>
</gene>
<reference evidence="1 2" key="1">
    <citation type="submission" date="2023-09" db="EMBL/GenBank/DDBJ databases">
        <authorList>
            <person name="Wang M."/>
        </authorList>
    </citation>
    <scope>NUCLEOTIDE SEQUENCE [LARGE SCALE GENOMIC DNA]</scope>
    <source>
        <strain evidence="1">GT-2023</strain>
        <tissue evidence="1">Liver</tissue>
    </source>
</reference>
<evidence type="ECO:0000313" key="2">
    <source>
        <dbReference type="Proteomes" id="UP001558613"/>
    </source>
</evidence>
<dbReference type="Proteomes" id="UP001558613">
    <property type="component" value="Unassembled WGS sequence"/>
</dbReference>
<keyword evidence="2" id="KW-1185">Reference proteome</keyword>
<name>A0ABR3LYR9_9TELE</name>
<dbReference type="EMBL" id="JAYMGO010000017">
    <property type="protein sequence ID" value="KAL1258034.1"/>
    <property type="molecule type" value="Genomic_DNA"/>
</dbReference>
<evidence type="ECO:0008006" key="3">
    <source>
        <dbReference type="Google" id="ProtNLM"/>
    </source>
</evidence>
<proteinExistence type="predicted"/>